<dbReference type="InterPro" id="IPR012373">
    <property type="entry name" value="Ferrdict_sens_TM"/>
</dbReference>
<dbReference type="Gene3D" id="3.55.50.30">
    <property type="match status" value="1"/>
</dbReference>
<name>A0A3S0AFU7_9FLAO</name>
<dbReference type="GO" id="GO:0016989">
    <property type="term" value="F:sigma factor antagonist activity"/>
    <property type="evidence" value="ECO:0007669"/>
    <property type="project" value="TreeGrafter"/>
</dbReference>
<gene>
    <name evidence="4" type="ORF">EHW67_06280</name>
</gene>
<dbReference type="EMBL" id="RQPJ01000002">
    <property type="protein sequence ID" value="RTE54770.1"/>
    <property type="molecule type" value="Genomic_DNA"/>
</dbReference>
<dbReference type="InterPro" id="IPR032508">
    <property type="entry name" value="FecR_C"/>
</dbReference>
<dbReference type="Proteomes" id="UP000267585">
    <property type="component" value="Unassembled WGS sequence"/>
</dbReference>
<evidence type="ECO:0000256" key="1">
    <source>
        <dbReference type="SAM" id="Phobius"/>
    </source>
</evidence>
<feature type="transmembrane region" description="Helical" evidence="1">
    <location>
        <begin position="40"/>
        <end position="61"/>
    </location>
</feature>
<keyword evidence="5" id="KW-1185">Reference proteome</keyword>
<evidence type="ECO:0000259" key="2">
    <source>
        <dbReference type="Pfam" id="PF04773"/>
    </source>
</evidence>
<keyword evidence="1" id="KW-0812">Transmembrane</keyword>
<evidence type="ECO:0000313" key="5">
    <source>
        <dbReference type="Proteomes" id="UP000267585"/>
    </source>
</evidence>
<dbReference type="RefSeq" id="WP_126161501.1">
    <property type="nucleotide sequence ID" value="NZ_RQPJ01000002.1"/>
</dbReference>
<feature type="domain" description="FecR protein" evidence="2">
    <location>
        <begin position="141"/>
        <end position="230"/>
    </location>
</feature>
<dbReference type="Gene3D" id="2.60.120.1440">
    <property type="match status" value="1"/>
</dbReference>
<accession>A0A3S0AFU7</accession>
<feature type="domain" description="Protein FecR C-terminal" evidence="3">
    <location>
        <begin position="283"/>
        <end position="351"/>
    </location>
</feature>
<reference evidence="4 5" key="1">
    <citation type="submission" date="2018-11" db="EMBL/GenBank/DDBJ databases">
        <title>Arenibacter aquaticus sp.nov., a marine bacterium isolated from surface seawater in the South China Sea.</title>
        <authorList>
            <person name="Guo J."/>
            <person name="Sun J."/>
        </authorList>
    </citation>
    <scope>NUCLEOTIDE SEQUENCE [LARGE SCALE GENOMIC DNA]</scope>
    <source>
        <strain evidence="4 5">GUO666</strain>
    </source>
</reference>
<dbReference type="AlphaFoldDB" id="A0A3S0AFU7"/>
<dbReference type="PANTHER" id="PTHR30273">
    <property type="entry name" value="PERIPLASMIC SIGNAL SENSOR AND SIGMA FACTOR ACTIVATOR FECR-RELATED"/>
    <property type="match status" value="1"/>
</dbReference>
<proteinExistence type="predicted"/>
<dbReference type="Pfam" id="PF16344">
    <property type="entry name" value="FecR_C"/>
    <property type="match status" value="1"/>
</dbReference>
<evidence type="ECO:0000313" key="4">
    <source>
        <dbReference type="EMBL" id="RTE54770.1"/>
    </source>
</evidence>
<protein>
    <submittedName>
        <fullName evidence="4">DUF4974 domain-containing protein</fullName>
    </submittedName>
</protein>
<dbReference type="Pfam" id="PF04773">
    <property type="entry name" value="FecR"/>
    <property type="match status" value="1"/>
</dbReference>
<evidence type="ECO:0000259" key="3">
    <source>
        <dbReference type="Pfam" id="PF16344"/>
    </source>
</evidence>
<sequence>MKKIKSNKVLILPITESEKMALQYRIFTTIDRLAIRRKRFYIAASVTALMTFMAFFGFYFFSAPSTSITDFAKASKELDVNSTDEVVLVLGEGKNLQVDDDTATINYSNTGEKVKLGSTTEINQETTNDDKVVYNTLLVPYGKRSTVTLSDGTIVWLNSGSKIIYPAAFNGKRRELYLEGEAIFDVAHNKNQPFVVISDSQEIEVLGTVFSVTDYADEGVINTVLKSGSVQISYQTSSSTTDNHVEKMKIIPGTKASYNKEKKSILSEKVDVDRYFLWREGVLIFKNNDLSYITKRIARYYNVDIDVEYEDKDKETFSGTLNLNEDIHTVLENIKASTNVNYKFSEDKIIINPSS</sequence>
<dbReference type="InterPro" id="IPR006860">
    <property type="entry name" value="FecR"/>
</dbReference>
<keyword evidence="1" id="KW-0472">Membrane</keyword>
<dbReference type="PANTHER" id="PTHR30273:SF2">
    <property type="entry name" value="PROTEIN FECR"/>
    <property type="match status" value="1"/>
</dbReference>
<comment type="caution">
    <text evidence="4">The sequence shown here is derived from an EMBL/GenBank/DDBJ whole genome shotgun (WGS) entry which is preliminary data.</text>
</comment>
<dbReference type="OrthoDB" id="651134at2"/>
<keyword evidence="1" id="KW-1133">Transmembrane helix</keyword>
<organism evidence="4 5">
    <name type="scientific">Arenibacter aquaticus</name>
    <dbReference type="NCBI Taxonomy" id="2489054"/>
    <lineage>
        <taxon>Bacteria</taxon>
        <taxon>Pseudomonadati</taxon>
        <taxon>Bacteroidota</taxon>
        <taxon>Flavobacteriia</taxon>
        <taxon>Flavobacteriales</taxon>
        <taxon>Flavobacteriaceae</taxon>
        <taxon>Arenibacter</taxon>
    </lineage>
</organism>